<dbReference type="GO" id="GO:0010181">
    <property type="term" value="F:FMN binding"/>
    <property type="evidence" value="ECO:0007669"/>
    <property type="project" value="TreeGrafter"/>
</dbReference>
<proteinExistence type="predicted"/>
<dbReference type="GO" id="GO:0050660">
    <property type="term" value="F:flavin adenine dinucleotide binding"/>
    <property type="evidence" value="ECO:0007669"/>
    <property type="project" value="TreeGrafter"/>
</dbReference>
<dbReference type="InterPro" id="IPR017927">
    <property type="entry name" value="FAD-bd_FR_type"/>
</dbReference>
<dbReference type="GO" id="GO:0003958">
    <property type="term" value="F:NADPH-hemoprotein reductase activity"/>
    <property type="evidence" value="ECO:0007669"/>
    <property type="project" value="UniProtKB-EC"/>
</dbReference>
<dbReference type="PANTHER" id="PTHR19384">
    <property type="entry name" value="NITRIC OXIDE SYNTHASE-RELATED"/>
    <property type="match status" value="1"/>
</dbReference>
<evidence type="ECO:0000256" key="1">
    <source>
        <dbReference type="ARBA" id="ARBA00022630"/>
    </source>
</evidence>
<protein>
    <recommendedName>
        <fullName evidence="2">NADPH--hemoprotein reductase</fullName>
        <ecNumber evidence="2">1.6.2.4</ecNumber>
    </recommendedName>
</protein>
<sequence length="238" mass="26483">VEGVEQSLEQALAGRLLPDSFEHLVGLHPQALLDALIPLSVRQYSIASLQSDGDLQLIVRQEQHADGSLGICSGWLTEYLPLGAALTLRLRRNAGFHLPEDDVPLILIGNGTGLAGLRSLLRASIAAGRKRNWLLFGERNFAHDYYCRAELEQALARGELQRLDLAFSRDQAEKIYVQDRLHEAADELRRWIDEGAALYVCGSLQGMAGGVDRVLREVLGEEALQRLADEGRYRRDVY</sequence>
<feature type="non-terminal residue" evidence="4">
    <location>
        <position position="1"/>
    </location>
</feature>
<dbReference type="PROSITE" id="PS51384">
    <property type="entry name" value="FAD_FR"/>
    <property type="match status" value="1"/>
</dbReference>
<keyword evidence="1" id="KW-0285">Flavoprotein</keyword>
<dbReference type="SUPFAM" id="SSF63380">
    <property type="entry name" value="Riboflavin synthase domain-like"/>
    <property type="match status" value="1"/>
</dbReference>
<dbReference type="CDD" id="cd06200">
    <property type="entry name" value="SiR_like1"/>
    <property type="match status" value="1"/>
</dbReference>
<dbReference type="InterPro" id="IPR001433">
    <property type="entry name" value="OxRdtase_FAD/NAD-bd"/>
</dbReference>
<dbReference type="Proteomes" id="UP000253594">
    <property type="component" value="Unassembled WGS sequence"/>
</dbReference>
<dbReference type="InterPro" id="IPR039261">
    <property type="entry name" value="FNR_nucleotide-bd"/>
</dbReference>
<dbReference type="EMBL" id="QORE01001266">
    <property type="protein sequence ID" value="RCI71716.1"/>
    <property type="molecule type" value="Genomic_DNA"/>
</dbReference>
<gene>
    <name evidence="4" type="ORF">DT376_27595</name>
</gene>
<dbReference type="EC" id="1.6.2.4" evidence="2"/>
<reference evidence="4 5" key="1">
    <citation type="submission" date="2018-07" db="EMBL/GenBank/DDBJ databases">
        <title>Mechanisms of high-level aminoglycoside resistance among Gram-negative pathogens in Brazil.</title>
        <authorList>
            <person name="Ballaben A.S."/>
            <person name="Darini A.L.C."/>
            <person name="Doi Y."/>
        </authorList>
    </citation>
    <scope>NUCLEOTIDE SEQUENCE [LARGE SCALE GENOMIC DNA]</scope>
    <source>
        <strain evidence="4 5">B2-305</strain>
    </source>
</reference>
<dbReference type="GO" id="GO:0005829">
    <property type="term" value="C:cytosol"/>
    <property type="evidence" value="ECO:0007669"/>
    <property type="project" value="TreeGrafter"/>
</dbReference>
<dbReference type="PRINTS" id="PR00371">
    <property type="entry name" value="FPNCR"/>
</dbReference>
<dbReference type="Gene3D" id="3.40.50.80">
    <property type="entry name" value="Nucleotide-binding domain of ferredoxin-NADP reductase (FNR) module"/>
    <property type="match status" value="1"/>
</dbReference>
<dbReference type="Pfam" id="PF00175">
    <property type="entry name" value="NAD_binding_1"/>
    <property type="match status" value="1"/>
</dbReference>
<dbReference type="InterPro" id="IPR017938">
    <property type="entry name" value="Riboflavin_synthase-like_b-brl"/>
</dbReference>
<accession>A0A367M2K1</accession>
<organism evidence="4 5">
    <name type="scientific">Pseudomonas aeruginosa</name>
    <dbReference type="NCBI Taxonomy" id="287"/>
    <lineage>
        <taxon>Bacteria</taxon>
        <taxon>Pseudomonadati</taxon>
        <taxon>Pseudomonadota</taxon>
        <taxon>Gammaproteobacteria</taxon>
        <taxon>Pseudomonadales</taxon>
        <taxon>Pseudomonadaceae</taxon>
        <taxon>Pseudomonas</taxon>
    </lineage>
</organism>
<dbReference type="AlphaFoldDB" id="A0A367M2K1"/>
<evidence type="ECO:0000313" key="4">
    <source>
        <dbReference type="EMBL" id="RCI71716.1"/>
    </source>
</evidence>
<name>A0A367M2K1_PSEAI</name>
<feature type="domain" description="FAD-binding FR-type" evidence="3">
    <location>
        <begin position="1"/>
        <end position="99"/>
    </location>
</feature>
<comment type="caution">
    <text evidence="4">The sequence shown here is derived from an EMBL/GenBank/DDBJ whole genome shotgun (WGS) entry which is preliminary data.</text>
</comment>
<dbReference type="PANTHER" id="PTHR19384:SF17">
    <property type="entry name" value="NADPH--CYTOCHROME P450 REDUCTASE"/>
    <property type="match status" value="1"/>
</dbReference>
<dbReference type="InterPro" id="IPR001709">
    <property type="entry name" value="Flavoprot_Pyr_Nucl_cyt_Rdtase"/>
</dbReference>
<evidence type="ECO:0000256" key="2">
    <source>
        <dbReference type="ARBA" id="ARBA00023797"/>
    </source>
</evidence>
<evidence type="ECO:0000259" key="3">
    <source>
        <dbReference type="PROSITE" id="PS51384"/>
    </source>
</evidence>
<dbReference type="SUPFAM" id="SSF52343">
    <property type="entry name" value="Ferredoxin reductase-like, C-terminal NADP-linked domain"/>
    <property type="match status" value="1"/>
</dbReference>
<evidence type="ECO:0000313" key="5">
    <source>
        <dbReference type="Proteomes" id="UP000253594"/>
    </source>
</evidence>